<dbReference type="HAMAP" id="MF_01405">
    <property type="entry name" value="Non_canon_purine_NTPase"/>
    <property type="match status" value="1"/>
</dbReference>
<comment type="similarity">
    <text evidence="1 10 11">Belongs to the HAM1 NTPase family.</text>
</comment>
<comment type="function">
    <text evidence="10">Pyrophosphatase that catalyzes the hydrolysis of nucleoside triphosphates to their monophosphate derivatives, with a high preference for the non-canonical purine nucleotides XTP (xanthosine triphosphate), dITP (deoxyinosine triphosphate) and ITP. Seems to function as a house-cleaning enzyme that removes non-canonical purine nucleotides from the nucleotide pool, thus preventing their incorporation into DNA/RNA and avoiding chromosomal lesions.</text>
</comment>
<dbReference type="PANTHER" id="PTHR11067">
    <property type="entry name" value="INOSINE TRIPHOSPHATE PYROPHOSPHATASE/HAM1 PROTEIN"/>
    <property type="match status" value="1"/>
</dbReference>
<feature type="active site" description="Proton acceptor" evidence="10">
    <location>
        <position position="71"/>
    </location>
</feature>
<accession>A0A1Q2SP09</accession>
<dbReference type="InterPro" id="IPR029001">
    <property type="entry name" value="ITPase-like_fam"/>
</dbReference>
<dbReference type="FunFam" id="3.90.950.10:FF:000001">
    <property type="entry name" value="dITP/XTP pyrophosphatase"/>
    <property type="match status" value="1"/>
</dbReference>
<dbReference type="GO" id="GO:0017111">
    <property type="term" value="F:ribonucleoside triphosphate phosphatase activity"/>
    <property type="evidence" value="ECO:0007669"/>
    <property type="project" value="InterPro"/>
</dbReference>
<dbReference type="Pfam" id="PF01725">
    <property type="entry name" value="Ham1p_like"/>
    <property type="match status" value="1"/>
</dbReference>
<dbReference type="InterPro" id="IPR020922">
    <property type="entry name" value="dITP/XTP_pyrophosphatase"/>
</dbReference>
<name>A0A1Q2SP09_9GAMM</name>
<dbReference type="EC" id="3.6.1.66" evidence="10"/>
<dbReference type="GO" id="GO:0035870">
    <property type="term" value="F:dITP diphosphatase activity"/>
    <property type="evidence" value="ECO:0007669"/>
    <property type="project" value="UniProtKB-UniRule"/>
</dbReference>
<dbReference type="RefSeq" id="WP_096527344.1">
    <property type="nucleotide sequence ID" value="NZ_AP014836.1"/>
</dbReference>
<feature type="binding site" evidence="10">
    <location>
        <position position="179"/>
    </location>
    <ligand>
        <name>substrate</name>
    </ligand>
</feature>
<evidence type="ECO:0000256" key="11">
    <source>
        <dbReference type="RuleBase" id="RU003781"/>
    </source>
</evidence>
<evidence type="ECO:0000313" key="12">
    <source>
        <dbReference type="EMBL" id="BAW80843.1"/>
    </source>
</evidence>
<protein>
    <recommendedName>
        <fullName evidence="10">dITP/XTP pyrophosphatase</fullName>
        <ecNumber evidence="10">3.6.1.66</ecNumber>
    </recommendedName>
    <alternativeName>
        <fullName evidence="10">Non-canonical purine NTP pyrophosphatase</fullName>
    </alternativeName>
    <alternativeName>
        <fullName evidence="10">Non-standard purine NTP pyrophosphatase</fullName>
    </alternativeName>
    <alternativeName>
        <fullName evidence="10">Nucleoside-triphosphate diphosphatase</fullName>
    </alternativeName>
    <alternativeName>
        <fullName evidence="10">Nucleoside-triphosphate pyrophosphatase</fullName>
        <shortName evidence="10">NTPase</shortName>
    </alternativeName>
</protein>
<evidence type="ECO:0000256" key="8">
    <source>
        <dbReference type="ARBA" id="ARBA00051875"/>
    </source>
</evidence>
<comment type="cofactor">
    <cofactor evidence="10">
        <name>Mg(2+)</name>
        <dbReference type="ChEBI" id="CHEBI:18420"/>
    </cofactor>
    <text evidence="10">Binds 1 Mg(2+) ion per subunit.</text>
</comment>
<feature type="binding site" evidence="10">
    <location>
        <position position="42"/>
    </location>
    <ligand>
        <name>Mg(2+)</name>
        <dbReference type="ChEBI" id="CHEBI:18420"/>
    </ligand>
</feature>
<feature type="binding site" evidence="10">
    <location>
        <position position="71"/>
    </location>
    <ligand>
        <name>Mg(2+)</name>
        <dbReference type="ChEBI" id="CHEBI:18420"/>
    </ligand>
</feature>
<proteinExistence type="inferred from homology"/>
<dbReference type="Proteomes" id="UP000243679">
    <property type="component" value="Chromosome"/>
</dbReference>
<feature type="binding site" evidence="10">
    <location>
        <position position="72"/>
    </location>
    <ligand>
        <name>substrate</name>
    </ligand>
</feature>
<dbReference type="GO" id="GO:0009146">
    <property type="term" value="P:purine nucleoside triphosphate catabolic process"/>
    <property type="evidence" value="ECO:0007669"/>
    <property type="project" value="UniProtKB-UniRule"/>
</dbReference>
<evidence type="ECO:0000313" key="13">
    <source>
        <dbReference type="Proteomes" id="UP000243679"/>
    </source>
</evidence>
<evidence type="ECO:0000256" key="6">
    <source>
        <dbReference type="ARBA" id="ARBA00022842"/>
    </source>
</evidence>
<feature type="binding site" evidence="10">
    <location>
        <begin position="10"/>
        <end position="15"/>
    </location>
    <ligand>
        <name>substrate</name>
    </ligand>
</feature>
<evidence type="ECO:0000256" key="4">
    <source>
        <dbReference type="ARBA" id="ARBA00022741"/>
    </source>
</evidence>
<evidence type="ECO:0000256" key="1">
    <source>
        <dbReference type="ARBA" id="ARBA00008023"/>
    </source>
</evidence>
<dbReference type="CDD" id="cd00515">
    <property type="entry name" value="HAM1"/>
    <property type="match status" value="1"/>
</dbReference>
<dbReference type="Gene3D" id="3.90.950.10">
    <property type="match status" value="1"/>
</dbReference>
<dbReference type="SUPFAM" id="SSF52972">
    <property type="entry name" value="ITPase-like"/>
    <property type="match status" value="1"/>
</dbReference>
<dbReference type="PANTHER" id="PTHR11067:SF9">
    <property type="entry name" value="INOSINE TRIPHOSPHATE PYROPHOSPHATASE"/>
    <property type="match status" value="1"/>
</dbReference>
<keyword evidence="7 10" id="KW-0546">Nucleotide metabolism</keyword>
<comment type="subunit">
    <text evidence="2 10">Homodimer.</text>
</comment>
<keyword evidence="3 10" id="KW-0479">Metal-binding</keyword>
<dbReference type="KEGG" id="ntt:TAO_1473"/>
<dbReference type="OrthoDB" id="9807456at2"/>
<dbReference type="InterPro" id="IPR002637">
    <property type="entry name" value="RdgB/HAM1"/>
</dbReference>
<evidence type="ECO:0000256" key="9">
    <source>
        <dbReference type="ARBA" id="ARBA00052017"/>
    </source>
</evidence>
<evidence type="ECO:0000256" key="7">
    <source>
        <dbReference type="ARBA" id="ARBA00023080"/>
    </source>
</evidence>
<dbReference type="GO" id="GO:0005829">
    <property type="term" value="C:cytosol"/>
    <property type="evidence" value="ECO:0007669"/>
    <property type="project" value="TreeGrafter"/>
</dbReference>
<comment type="catalytic activity">
    <reaction evidence="8 10">
        <text>dITP + H2O = dIMP + diphosphate + H(+)</text>
        <dbReference type="Rhea" id="RHEA:28342"/>
        <dbReference type="ChEBI" id="CHEBI:15377"/>
        <dbReference type="ChEBI" id="CHEBI:15378"/>
        <dbReference type="ChEBI" id="CHEBI:33019"/>
        <dbReference type="ChEBI" id="CHEBI:61194"/>
        <dbReference type="ChEBI" id="CHEBI:61382"/>
        <dbReference type="EC" id="3.6.1.66"/>
    </reaction>
</comment>
<gene>
    <name evidence="12" type="ORF">TAO_1473</name>
</gene>
<feature type="binding site" evidence="10">
    <location>
        <begin position="184"/>
        <end position="185"/>
    </location>
    <ligand>
        <name>substrate</name>
    </ligand>
</feature>
<dbReference type="GO" id="GO:0046872">
    <property type="term" value="F:metal ion binding"/>
    <property type="evidence" value="ECO:0007669"/>
    <property type="project" value="UniProtKB-KW"/>
</dbReference>
<keyword evidence="5 10" id="KW-0378">Hydrolase</keyword>
<evidence type="ECO:0000256" key="2">
    <source>
        <dbReference type="ARBA" id="ARBA00011738"/>
    </source>
</evidence>
<dbReference type="GO" id="GO:0000166">
    <property type="term" value="F:nucleotide binding"/>
    <property type="evidence" value="ECO:0007669"/>
    <property type="project" value="UniProtKB-KW"/>
</dbReference>
<keyword evidence="13" id="KW-1185">Reference proteome</keyword>
<comment type="catalytic activity">
    <reaction evidence="9 10">
        <text>XTP + H2O = XMP + diphosphate + H(+)</text>
        <dbReference type="Rhea" id="RHEA:28610"/>
        <dbReference type="ChEBI" id="CHEBI:15377"/>
        <dbReference type="ChEBI" id="CHEBI:15378"/>
        <dbReference type="ChEBI" id="CHEBI:33019"/>
        <dbReference type="ChEBI" id="CHEBI:57464"/>
        <dbReference type="ChEBI" id="CHEBI:61314"/>
        <dbReference type="EC" id="3.6.1.66"/>
    </reaction>
</comment>
<keyword evidence="6 10" id="KW-0460">Magnesium</keyword>
<keyword evidence="4 10" id="KW-0547">Nucleotide-binding</keyword>
<evidence type="ECO:0000256" key="5">
    <source>
        <dbReference type="ARBA" id="ARBA00022801"/>
    </source>
</evidence>
<dbReference type="GO" id="GO:0036222">
    <property type="term" value="F:XTP diphosphatase activity"/>
    <property type="evidence" value="ECO:0007669"/>
    <property type="project" value="UniProtKB-UniRule"/>
</dbReference>
<dbReference type="GO" id="GO:0009117">
    <property type="term" value="P:nucleotide metabolic process"/>
    <property type="evidence" value="ECO:0007669"/>
    <property type="project" value="UniProtKB-KW"/>
</dbReference>
<evidence type="ECO:0000256" key="10">
    <source>
        <dbReference type="HAMAP-Rule" id="MF_01405"/>
    </source>
</evidence>
<dbReference type="GO" id="GO:0036220">
    <property type="term" value="F:ITP diphosphatase activity"/>
    <property type="evidence" value="ECO:0007669"/>
    <property type="project" value="UniProtKB-UniRule"/>
</dbReference>
<comment type="catalytic activity">
    <reaction evidence="10">
        <text>ITP + H2O = IMP + diphosphate + H(+)</text>
        <dbReference type="Rhea" id="RHEA:29399"/>
        <dbReference type="ChEBI" id="CHEBI:15377"/>
        <dbReference type="ChEBI" id="CHEBI:15378"/>
        <dbReference type="ChEBI" id="CHEBI:33019"/>
        <dbReference type="ChEBI" id="CHEBI:58053"/>
        <dbReference type="ChEBI" id="CHEBI:61402"/>
        <dbReference type="EC" id="3.6.1.66"/>
    </reaction>
</comment>
<evidence type="ECO:0000256" key="3">
    <source>
        <dbReference type="ARBA" id="ARBA00022723"/>
    </source>
</evidence>
<reference evidence="12 13" key="1">
    <citation type="journal article" date="2017" name="ISME J.">
        <title>An acid-tolerant ammonia-oxidizing ?-proteobacterium from soil.</title>
        <authorList>
            <person name="Hayatsu M."/>
            <person name="Tago K."/>
            <person name="Uchiyama I."/>
            <person name="Toyoda A."/>
            <person name="Wang Y."/>
            <person name="Shimomura Y."/>
            <person name="Okubo T."/>
            <person name="Kurisu F."/>
            <person name="Hirono Y."/>
            <person name="Nonaka K."/>
            <person name="Akiyama H."/>
            <person name="Itoh T."/>
            <person name="Takami H."/>
        </authorList>
    </citation>
    <scope>NUCLEOTIDE SEQUENCE [LARGE SCALE GENOMIC DNA]</scope>
    <source>
        <strain evidence="12 13">TAO100</strain>
    </source>
</reference>
<organism evidence="12 13">
    <name type="scientific">Candidatus Nitrosoglobus terrae</name>
    <dbReference type="NCBI Taxonomy" id="1630141"/>
    <lineage>
        <taxon>Bacteria</taxon>
        <taxon>Pseudomonadati</taxon>
        <taxon>Pseudomonadota</taxon>
        <taxon>Gammaproteobacteria</taxon>
        <taxon>Chromatiales</taxon>
        <taxon>Chromatiaceae</taxon>
        <taxon>Candidatus Nitrosoglobus</taxon>
    </lineage>
</organism>
<sequence length="201" mass="22187">MLSQPIVLASHNLGKLQEISAILSPLQIELISQSKLNISEIEETGLSFVENAIIKARHAARYTGLAAIADDSGLEVDSLNGEPGIYSARYAGLGASDQQNLEKLLEMLKETPETQRHARYQCFIVYMHHWQDPTPLICQGTWEGHILAIPQGNGGFGYDPIFYLPNHQCTAAQLSAAEKNRYSHRGKALTALLTALNYKKN</sequence>
<dbReference type="EMBL" id="AP014836">
    <property type="protein sequence ID" value="BAW80843.1"/>
    <property type="molecule type" value="Genomic_DNA"/>
</dbReference>
<feature type="binding site" evidence="10">
    <location>
        <begin position="156"/>
        <end position="159"/>
    </location>
    <ligand>
        <name>substrate</name>
    </ligand>
</feature>
<dbReference type="AlphaFoldDB" id="A0A1Q2SP09"/>
<dbReference type="NCBIfam" id="TIGR00042">
    <property type="entry name" value="RdgB/HAM1 family non-canonical purine NTP pyrophosphatase"/>
    <property type="match status" value="1"/>
</dbReference>